<dbReference type="EMBL" id="JACGBB010000003">
    <property type="protein sequence ID" value="MBZ7986925.1"/>
    <property type="molecule type" value="Genomic_DNA"/>
</dbReference>
<evidence type="ECO:0000256" key="5">
    <source>
        <dbReference type="HAMAP-Rule" id="MF_00416"/>
    </source>
</evidence>
<gene>
    <name evidence="5" type="primary">flgI</name>
    <name evidence="6" type="ORF">AVCANL283_02165</name>
</gene>
<keyword evidence="6" id="KW-0282">Flagellum</keyword>
<dbReference type="Pfam" id="PF02119">
    <property type="entry name" value="FlgI"/>
    <property type="match status" value="1"/>
</dbReference>
<dbReference type="PANTHER" id="PTHR30381">
    <property type="entry name" value="FLAGELLAR P-RING PERIPLASMIC PROTEIN FLGI"/>
    <property type="match status" value="1"/>
</dbReference>
<evidence type="ECO:0000313" key="6">
    <source>
        <dbReference type="EMBL" id="MBZ7986925.1"/>
    </source>
</evidence>
<feature type="chain" id="PRO_5044934023" description="Flagellar P-ring protein" evidence="5">
    <location>
        <begin position="17"/>
        <end position="344"/>
    </location>
</feature>
<dbReference type="InterPro" id="IPR001782">
    <property type="entry name" value="Flag_FlgI"/>
</dbReference>
<feature type="signal peptide" evidence="5">
    <location>
        <begin position="1"/>
        <end position="16"/>
    </location>
</feature>
<dbReference type="RefSeq" id="WP_172230618.1">
    <property type="nucleotide sequence ID" value="NZ_CP035946.1"/>
</dbReference>
<evidence type="ECO:0000256" key="1">
    <source>
        <dbReference type="ARBA" id="ARBA00002591"/>
    </source>
</evidence>
<evidence type="ECO:0000313" key="7">
    <source>
        <dbReference type="Proteomes" id="UP000786183"/>
    </source>
</evidence>
<keyword evidence="4 5" id="KW-0975">Bacterial flagellum</keyword>
<dbReference type="PRINTS" id="PR01010">
    <property type="entry name" value="FLGPRINGFLGI"/>
</dbReference>
<comment type="caution">
    <text evidence="6">The sequence shown here is derived from an EMBL/GenBank/DDBJ whole genome shotgun (WGS) entry which is preliminary data.</text>
</comment>
<keyword evidence="3 5" id="KW-0732">Signal</keyword>
<keyword evidence="7" id="KW-1185">Reference proteome</keyword>
<dbReference type="HAMAP" id="MF_00416">
    <property type="entry name" value="FlgI"/>
    <property type="match status" value="1"/>
</dbReference>
<dbReference type="Proteomes" id="UP000786183">
    <property type="component" value="Unassembled WGS sequence"/>
</dbReference>
<keyword evidence="6" id="KW-0966">Cell projection</keyword>
<evidence type="ECO:0000256" key="4">
    <source>
        <dbReference type="ARBA" id="ARBA00023143"/>
    </source>
</evidence>
<comment type="function">
    <text evidence="1 5">Assembles around the rod to form the L-ring and probably protects the motor/basal body from shearing forces during rotation.</text>
</comment>
<reference evidence="6 7" key="1">
    <citation type="submission" date="2020-07" db="EMBL/GenBank/DDBJ databases">
        <title>Transfer of Campylobacter canadensis to the novel genus Avispirillum gen. nov., that also includes two novel species recovered from migratory waterfowl: Avispirillum anseris sp. nov. and Avispirillum brantae sp. nov.</title>
        <authorList>
            <person name="Miller W.G."/>
            <person name="Chapman M.H."/>
            <person name="Yee E."/>
            <person name="Inglis G.D."/>
        </authorList>
    </citation>
    <scope>NUCLEOTIDE SEQUENCE [LARGE SCALE GENOMIC DNA]</scope>
    <source>
        <strain evidence="6 7">L283</strain>
    </source>
</reference>
<evidence type="ECO:0000256" key="2">
    <source>
        <dbReference type="ARBA" id="ARBA00004117"/>
    </source>
</evidence>
<dbReference type="NCBIfam" id="NF003676">
    <property type="entry name" value="PRK05303.1"/>
    <property type="match status" value="1"/>
</dbReference>
<comment type="subcellular location">
    <subcellularLocation>
        <location evidence="2 5">Bacterial flagellum basal body</location>
    </subcellularLocation>
</comment>
<sequence length="344" mass="36807" precursor="true">MKKIAAFFIFSLFLNATLLKDVASVVGVRDNELIGYGLVVGLNGTGDGSSSEFTIQSIANMLGSMNVKINPEDIKSKNTAAVMISAKIPAFAKSGDKIDVNVASLGDAKSLKGGTLLLSALKGVDGEIYALAQGALSMDANAKGASNTSANIVNGASIEREVSFDFNSQENLTLSLKNNDFSLASRIQNIINDKFDMQIAFAKDSKSIYLQRPEELSTVDFLAQILALDVGKIDTSKKIIINEKTGTIISGIDVEVEPVLISQGNITIKIEPKMPYELNENEIDLKDGSVIDTATNQLRITNEKITLANIARALNKLGVKPDDLITIIKNLKKAGAIDAQLEII</sequence>
<protein>
    <recommendedName>
        <fullName evidence="5">Flagellar P-ring protein</fullName>
    </recommendedName>
    <alternativeName>
        <fullName evidence="5">Basal body P-ring protein</fullName>
    </alternativeName>
</protein>
<proteinExistence type="inferred from homology"/>
<name>A0ABS7WQ85_9BACT</name>
<accession>A0ABS7WQ85</accession>
<evidence type="ECO:0000256" key="3">
    <source>
        <dbReference type="ARBA" id="ARBA00022729"/>
    </source>
</evidence>
<comment type="subunit">
    <text evidence="5">The basal body constitutes a major portion of the flagellar organelle and consists of four rings (L,P,S, and M) mounted on a central rod.</text>
</comment>
<comment type="similarity">
    <text evidence="5">Belongs to the FlgI family.</text>
</comment>
<dbReference type="PANTHER" id="PTHR30381:SF0">
    <property type="entry name" value="FLAGELLAR P-RING PROTEIN"/>
    <property type="match status" value="1"/>
</dbReference>
<keyword evidence="6" id="KW-0969">Cilium</keyword>
<organism evidence="6 7">
    <name type="scientific">Campylobacter canadensis</name>
    <dbReference type="NCBI Taxonomy" id="449520"/>
    <lineage>
        <taxon>Bacteria</taxon>
        <taxon>Pseudomonadati</taxon>
        <taxon>Campylobacterota</taxon>
        <taxon>Epsilonproteobacteria</taxon>
        <taxon>Campylobacterales</taxon>
        <taxon>Campylobacteraceae</taxon>
        <taxon>Campylobacter</taxon>
    </lineage>
</organism>